<dbReference type="EMBL" id="LSBI01000010">
    <property type="protein sequence ID" value="OAQ79447.1"/>
    <property type="molecule type" value="Genomic_DNA"/>
</dbReference>
<dbReference type="PANTHER" id="PTHR43004">
    <property type="entry name" value="TRK SYSTEM POTASSIUM UPTAKE PROTEIN"/>
    <property type="match status" value="1"/>
</dbReference>
<keyword evidence="7" id="KW-0503">Monooxygenase</keyword>
<dbReference type="PRINTS" id="PR00420">
    <property type="entry name" value="RNGMNOXGNASE"/>
</dbReference>
<dbReference type="AlphaFoldDB" id="A0A179GEV1"/>
<evidence type="ECO:0000256" key="2">
    <source>
        <dbReference type="ARBA" id="ARBA00022630"/>
    </source>
</evidence>
<accession>A0A179GEV1</accession>
<comment type="cofactor">
    <cofactor evidence="1">
        <name>FAD</name>
        <dbReference type="ChEBI" id="CHEBI:57692"/>
    </cofactor>
</comment>
<name>A0A179GEV1_PURLI</name>
<evidence type="ECO:0000259" key="6">
    <source>
        <dbReference type="Pfam" id="PF01494"/>
    </source>
</evidence>
<dbReference type="OMA" id="FRIHNRC"/>
<keyword evidence="3" id="KW-0274">FAD</keyword>
<feature type="region of interest" description="Disordered" evidence="5">
    <location>
        <begin position="1"/>
        <end position="27"/>
    </location>
</feature>
<evidence type="ECO:0000256" key="3">
    <source>
        <dbReference type="ARBA" id="ARBA00022827"/>
    </source>
</evidence>
<comment type="caution">
    <text evidence="7">The sequence shown here is derived from an EMBL/GenBank/DDBJ whole genome shotgun (WGS) entry which is preliminary data.</text>
</comment>
<dbReference type="SUPFAM" id="SSF51905">
    <property type="entry name" value="FAD/NAD(P)-binding domain"/>
    <property type="match status" value="1"/>
</dbReference>
<proteinExistence type="predicted"/>
<keyword evidence="4" id="KW-0560">Oxidoreductase</keyword>
<dbReference type="InterPro" id="IPR036188">
    <property type="entry name" value="FAD/NAD-bd_sf"/>
</dbReference>
<organism evidence="7 9">
    <name type="scientific">Purpureocillium lilacinum</name>
    <name type="common">Paecilomyces lilacinus</name>
    <dbReference type="NCBI Taxonomy" id="33203"/>
    <lineage>
        <taxon>Eukaryota</taxon>
        <taxon>Fungi</taxon>
        <taxon>Dikarya</taxon>
        <taxon>Ascomycota</taxon>
        <taxon>Pezizomycotina</taxon>
        <taxon>Sordariomycetes</taxon>
        <taxon>Hypocreomycetidae</taxon>
        <taxon>Hypocreales</taxon>
        <taxon>Ophiocordycipitaceae</taxon>
        <taxon>Purpureocillium</taxon>
    </lineage>
</organism>
<dbReference type="EMBL" id="LSBH01000007">
    <property type="protein sequence ID" value="OAQ76365.1"/>
    <property type="molecule type" value="Genomic_DNA"/>
</dbReference>
<dbReference type="KEGG" id="plj:28892051"/>
<evidence type="ECO:0000313" key="8">
    <source>
        <dbReference type="EMBL" id="OAQ79447.1"/>
    </source>
</evidence>
<dbReference type="GeneID" id="28892051"/>
<dbReference type="PANTHER" id="PTHR43004:SF19">
    <property type="entry name" value="BINDING MONOOXYGENASE, PUTATIVE (JCVI)-RELATED"/>
    <property type="match status" value="1"/>
</dbReference>
<dbReference type="Pfam" id="PF01494">
    <property type="entry name" value="FAD_binding_3"/>
    <property type="match status" value="1"/>
</dbReference>
<evidence type="ECO:0000256" key="1">
    <source>
        <dbReference type="ARBA" id="ARBA00001974"/>
    </source>
</evidence>
<evidence type="ECO:0000313" key="7">
    <source>
        <dbReference type="EMBL" id="OAQ76365.1"/>
    </source>
</evidence>
<dbReference type="Gene3D" id="3.50.50.60">
    <property type="entry name" value="FAD/NAD(P)-binding domain"/>
    <property type="match status" value="1"/>
</dbReference>
<feature type="domain" description="FAD-binding" evidence="6">
    <location>
        <begin position="35"/>
        <end position="386"/>
    </location>
</feature>
<gene>
    <name evidence="7" type="ORF">VFPBJ_08725</name>
    <name evidence="8" type="ORF">VFPFJ_09933</name>
</gene>
<evidence type="ECO:0000256" key="5">
    <source>
        <dbReference type="SAM" id="MobiDB-lite"/>
    </source>
</evidence>
<reference evidence="7 9" key="1">
    <citation type="submission" date="2016-01" db="EMBL/GenBank/DDBJ databases">
        <title>Biosynthesis of antibiotic leucinostatins and their inhibition on Phytophthora in bio-control Purpureocillium lilacinum.</title>
        <authorList>
            <person name="Wang G."/>
            <person name="Liu Z."/>
            <person name="Lin R."/>
            <person name="Li E."/>
            <person name="Mao Z."/>
            <person name="Ling J."/>
            <person name="Yin W."/>
            <person name="Xie B."/>
        </authorList>
    </citation>
    <scope>NUCLEOTIDE SEQUENCE [LARGE SCALE GENOMIC DNA]</scope>
    <source>
        <strain evidence="7">PLBJ-1</strain>
        <strain evidence="8">PLFJ-1</strain>
    </source>
</reference>
<keyword evidence="2" id="KW-0285">Flavoprotein</keyword>
<dbReference type="Proteomes" id="UP000078340">
    <property type="component" value="Unassembled WGS sequence"/>
</dbReference>
<evidence type="ECO:0000313" key="9">
    <source>
        <dbReference type="Proteomes" id="UP000078240"/>
    </source>
</evidence>
<dbReference type="InterPro" id="IPR050641">
    <property type="entry name" value="RIFMO-like"/>
</dbReference>
<evidence type="ECO:0000256" key="4">
    <source>
        <dbReference type="ARBA" id="ARBA00023002"/>
    </source>
</evidence>
<sequence length="455" mass="50694">MADSHTFTNGIHGDDSSEATSRGSARHNGEKPFHKVLIIGAGPAGLLLAILLAQSGIRSTVLEAWDRPDERLRATQYGVPATRVFRRAGLLDDIRARSITSFPYICWRSVRTGERLAGIDLSVVADEEDRMTVLPLSQILEIMLRHCTEKYAEHVNVLFNHRVVDVGQDAAGAWATVEVDAPGDMEKPTTTVRFHADYLVGCDGGKSTVRHCLFQRNWPGETFASQLLVQNVYYKGFEEHGWEGGNYMIDPEFWGLIAKRGKGSNADGPLWRVTYGDSATDLSEEEHLRRRALAFKKLLPGHPDPSQYKVTQTNRFRIHNRCVDAMRVGRVFLAGDAAHVCNPFGGYGCMAAVLDVSGLADCLAGVYEGKAGDEILDAYARVRRQKFVDFIDRRSRKNMNRISKTDADTALETDPFLGLLKAMEGDGDRTKEFLLKVSSIEFDFTTLYNKTDVEE</sequence>
<dbReference type="Gene3D" id="3.30.9.10">
    <property type="entry name" value="D-Amino Acid Oxidase, subunit A, domain 2"/>
    <property type="match status" value="1"/>
</dbReference>
<dbReference type="Proteomes" id="UP000078240">
    <property type="component" value="Unassembled WGS sequence"/>
</dbReference>
<dbReference type="GO" id="GO:0016709">
    <property type="term" value="F:oxidoreductase activity, acting on paired donors, with incorporation or reduction of molecular oxygen, NAD(P)H as one donor, and incorporation of one atom of oxygen"/>
    <property type="evidence" value="ECO:0007669"/>
    <property type="project" value="UniProtKB-ARBA"/>
</dbReference>
<dbReference type="GO" id="GO:0071949">
    <property type="term" value="F:FAD binding"/>
    <property type="evidence" value="ECO:0007669"/>
    <property type="project" value="InterPro"/>
</dbReference>
<dbReference type="InterPro" id="IPR002938">
    <property type="entry name" value="FAD-bd"/>
</dbReference>
<protein>
    <submittedName>
        <fullName evidence="7">Monooxygenase</fullName>
    </submittedName>
</protein>